<reference evidence="1" key="1">
    <citation type="journal article" date="2023" name="Mol. Phylogenet. Evol.">
        <title>Genome-scale phylogeny and comparative genomics of the fungal order Sordariales.</title>
        <authorList>
            <person name="Hensen N."/>
            <person name="Bonometti L."/>
            <person name="Westerberg I."/>
            <person name="Brannstrom I.O."/>
            <person name="Guillou S."/>
            <person name="Cros-Aarteil S."/>
            <person name="Calhoun S."/>
            <person name="Haridas S."/>
            <person name="Kuo A."/>
            <person name="Mondo S."/>
            <person name="Pangilinan J."/>
            <person name="Riley R."/>
            <person name="LaButti K."/>
            <person name="Andreopoulos B."/>
            <person name="Lipzen A."/>
            <person name="Chen C."/>
            <person name="Yan M."/>
            <person name="Daum C."/>
            <person name="Ng V."/>
            <person name="Clum A."/>
            <person name="Steindorff A."/>
            <person name="Ohm R.A."/>
            <person name="Martin F."/>
            <person name="Silar P."/>
            <person name="Natvig D.O."/>
            <person name="Lalanne C."/>
            <person name="Gautier V."/>
            <person name="Ament-Velasquez S.L."/>
            <person name="Kruys A."/>
            <person name="Hutchinson M.I."/>
            <person name="Powell A.J."/>
            <person name="Barry K."/>
            <person name="Miller A.N."/>
            <person name="Grigoriev I.V."/>
            <person name="Debuchy R."/>
            <person name="Gladieux P."/>
            <person name="Hiltunen Thoren M."/>
            <person name="Johannesson H."/>
        </authorList>
    </citation>
    <scope>NUCLEOTIDE SEQUENCE</scope>
    <source>
        <strain evidence="1">PSN243</strain>
    </source>
</reference>
<name>A0AAV9GEZ3_9PEZI</name>
<accession>A0AAV9GEZ3</accession>
<reference evidence="1" key="2">
    <citation type="submission" date="2023-05" db="EMBL/GenBank/DDBJ databases">
        <authorList>
            <consortium name="Lawrence Berkeley National Laboratory"/>
            <person name="Steindorff A."/>
            <person name="Hensen N."/>
            <person name="Bonometti L."/>
            <person name="Westerberg I."/>
            <person name="Brannstrom I.O."/>
            <person name="Guillou S."/>
            <person name="Cros-Aarteil S."/>
            <person name="Calhoun S."/>
            <person name="Haridas S."/>
            <person name="Kuo A."/>
            <person name="Mondo S."/>
            <person name="Pangilinan J."/>
            <person name="Riley R."/>
            <person name="Labutti K."/>
            <person name="Andreopoulos B."/>
            <person name="Lipzen A."/>
            <person name="Chen C."/>
            <person name="Yanf M."/>
            <person name="Daum C."/>
            <person name="Ng V."/>
            <person name="Clum A."/>
            <person name="Ohm R."/>
            <person name="Martin F."/>
            <person name="Silar P."/>
            <person name="Natvig D."/>
            <person name="Lalanne C."/>
            <person name="Gautier V."/>
            <person name="Ament-Velasquez S.L."/>
            <person name="Kruys A."/>
            <person name="Hutchinson M.I."/>
            <person name="Powell A.J."/>
            <person name="Barry K."/>
            <person name="Miller A.N."/>
            <person name="Grigoriev I.V."/>
            <person name="Debuchy R."/>
            <person name="Gladieux P."/>
            <person name="Thoren M.H."/>
            <person name="Johannesson H."/>
        </authorList>
    </citation>
    <scope>NUCLEOTIDE SEQUENCE</scope>
    <source>
        <strain evidence="1">PSN243</strain>
    </source>
</reference>
<comment type="caution">
    <text evidence="1">The sequence shown here is derived from an EMBL/GenBank/DDBJ whole genome shotgun (WGS) entry which is preliminary data.</text>
</comment>
<dbReference type="Proteomes" id="UP001321760">
    <property type="component" value="Unassembled WGS sequence"/>
</dbReference>
<proteinExistence type="predicted"/>
<organism evidence="1 2">
    <name type="scientific">Podospora aff. communis PSN243</name>
    <dbReference type="NCBI Taxonomy" id="3040156"/>
    <lineage>
        <taxon>Eukaryota</taxon>
        <taxon>Fungi</taxon>
        <taxon>Dikarya</taxon>
        <taxon>Ascomycota</taxon>
        <taxon>Pezizomycotina</taxon>
        <taxon>Sordariomycetes</taxon>
        <taxon>Sordariomycetidae</taxon>
        <taxon>Sordariales</taxon>
        <taxon>Podosporaceae</taxon>
        <taxon>Podospora</taxon>
    </lineage>
</organism>
<gene>
    <name evidence="1" type="ORF">QBC34DRAFT_440296</name>
</gene>
<evidence type="ECO:0000313" key="2">
    <source>
        <dbReference type="Proteomes" id="UP001321760"/>
    </source>
</evidence>
<dbReference type="EMBL" id="MU865952">
    <property type="protein sequence ID" value="KAK4447025.1"/>
    <property type="molecule type" value="Genomic_DNA"/>
</dbReference>
<evidence type="ECO:0000313" key="1">
    <source>
        <dbReference type="EMBL" id="KAK4447025.1"/>
    </source>
</evidence>
<keyword evidence="2" id="KW-1185">Reference proteome</keyword>
<protein>
    <submittedName>
        <fullName evidence="1">Uncharacterized protein</fullName>
    </submittedName>
</protein>
<sequence length="211" mass="24321">MAVLSTMNNKHDMATIREEPWLDLPECKAMLKKMFGRRASLYLLLLVLPDHVQGALDLERKADWRQLIRLYDLAVSNCNQVAISLYEELVSLYEPAFQETVDAAACEWKWSPTVGDIEERMNAHLAVYFLGWLVKTSINPAIPESDLDAKRAVMKLARKVLAPTGQPSLRGNLPTMRTDECPVARRLHVYKKRCQRKRRRANLPDRNMMEE</sequence>
<dbReference type="AlphaFoldDB" id="A0AAV9GEZ3"/>